<reference evidence="3" key="1">
    <citation type="journal article" date="2019" name="Int. J. Syst. Evol. Microbiol.">
        <title>The Global Catalogue of Microorganisms (GCM) 10K type strain sequencing project: providing services to taxonomists for standard genome sequencing and annotation.</title>
        <authorList>
            <consortium name="The Broad Institute Genomics Platform"/>
            <consortium name="The Broad Institute Genome Sequencing Center for Infectious Disease"/>
            <person name="Wu L."/>
            <person name="Ma J."/>
        </authorList>
    </citation>
    <scope>NUCLEOTIDE SEQUENCE [LARGE SCALE GENOMIC DNA]</scope>
    <source>
        <strain evidence="3">JCM 9377</strain>
    </source>
</reference>
<gene>
    <name evidence="2" type="ORF">GCM10010468_68130</name>
</gene>
<evidence type="ECO:0000313" key="3">
    <source>
        <dbReference type="Proteomes" id="UP001501237"/>
    </source>
</evidence>
<comment type="caution">
    <text evidence="2">The sequence shown here is derived from an EMBL/GenBank/DDBJ whole genome shotgun (WGS) entry which is preliminary data.</text>
</comment>
<evidence type="ECO:0000256" key="1">
    <source>
        <dbReference type="SAM" id="MobiDB-lite"/>
    </source>
</evidence>
<keyword evidence="3" id="KW-1185">Reference proteome</keyword>
<dbReference type="InterPro" id="IPR028037">
    <property type="entry name" value="Antitoxin_Rv0909/MT0933"/>
</dbReference>
<dbReference type="Pfam" id="PF14013">
    <property type="entry name" value="MT0933_antitox"/>
    <property type="match status" value="1"/>
</dbReference>
<accession>A0ABP6QNE2</accession>
<dbReference type="RefSeq" id="WP_344836698.1">
    <property type="nucleotide sequence ID" value="NZ_BAAAUV010000027.1"/>
</dbReference>
<evidence type="ECO:0000313" key="2">
    <source>
        <dbReference type="EMBL" id="GAA3234764.1"/>
    </source>
</evidence>
<organism evidence="2 3">
    <name type="scientific">Actinocorallia longicatena</name>
    <dbReference type="NCBI Taxonomy" id="111803"/>
    <lineage>
        <taxon>Bacteria</taxon>
        <taxon>Bacillati</taxon>
        <taxon>Actinomycetota</taxon>
        <taxon>Actinomycetes</taxon>
        <taxon>Streptosporangiales</taxon>
        <taxon>Thermomonosporaceae</taxon>
        <taxon>Actinocorallia</taxon>
    </lineage>
</organism>
<feature type="compositionally biased region" description="Low complexity" evidence="1">
    <location>
        <begin position="56"/>
        <end position="70"/>
    </location>
</feature>
<feature type="compositionally biased region" description="Basic and acidic residues" evidence="1">
    <location>
        <begin position="77"/>
        <end position="87"/>
    </location>
</feature>
<name>A0ABP6QNE2_9ACTN</name>
<proteinExistence type="predicted"/>
<sequence length="87" mass="9249">MSFVQKFMDLVGKNADKVGPAVDKIGDMVDGKTKGKYKDHVDTVQQKTKEAVDGLAKQQADKAAQAGNAQTGTEQTGTERPKPPTSS</sequence>
<protein>
    <recommendedName>
        <fullName evidence="4">Antitoxin protein of toxin-antitoxin system</fullName>
    </recommendedName>
</protein>
<evidence type="ECO:0008006" key="4">
    <source>
        <dbReference type="Google" id="ProtNLM"/>
    </source>
</evidence>
<feature type="region of interest" description="Disordered" evidence="1">
    <location>
        <begin position="48"/>
        <end position="87"/>
    </location>
</feature>
<dbReference type="EMBL" id="BAAAUV010000027">
    <property type="protein sequence ID" value="GAA3234764.1"/>
    <property type="molecule type" value="Genomic_DNA"/>
</dbReference>
<dbReference type="Proteomes" id="UP001501237">
    <property type="component" value="Unassembled WGS sequence"/>
</dbReference>